<feature type="domain" description="Nephrocystin 3-like N-terminal" evidence="6">
    <location>
        <begin position="272"/>
        <end position="441"/>
    </location>
</feature>
<evidence type="ECO:0000256" key="3">
    <source>
        <dbReference type="PROSITE-ProRule" id="PRU00023"/>
    </source>
</evidence>
<dbReference type="Pfam" id="PF01544">
    <property type="entry name" value="CorA"/>
    <property type="match status" value="1"/>
</dbReference>
<dbReference type="Pfam" id="PF24883">
    <property type="entry name" value="NPHP3_N"/>
    <property type="match status" value="1"/>
</dbReference>
<feature type="repeat" description="ANK" evidence="3">
    <location>
        <begin position="1258"/>
        <end position="1290"/>
    </location>
</feature>
<dbReference type="InterPro" id="IPR056693">
    <property type="entry name" value="DUF7791"/>
</dbReference>
<dbReference type="InterPro" id="IPR051165">
    <property type="entry name" value="Multifunctional_ANK_Repeat"/>
</dbReference>
<dbReference type="Gene3D" id="3.40.50.300">
    <property type="entry name" value="P-loop containing nucleotide triphosphate hydrolases"/>
    <property type="match status" value="1"/>
</dbReference>
<dbReference type="PANTHER" id="PTHR24123">
    <property type="entry name" value="ANKYRIN REPEAT-CONTAINING"/>
    <property type="match status" value="1"/>
</dbReference>
<gene>
    <name evidence="8" type="ORF">FDENT_2965</name>
</gene>
<feature type="region of interest" description="Disordered" evidence="4">
    <location>
        <begin position="1701"/>
        <end position="1730"/>
    </location>
</feature>
<feature type="repeat" description="ANK" evidence="3">
    <location>
        <begin position="1157"/>
        <end position="1189"/>
    </location>
</feature>
<dbReference type="PRINTS" id="PR01415">
    <property type="entry name" value="ANKYRIN"/>
</dbReference>
<comment type="caution">
    <text evidence="8">The sequence shown here is derived from an EMBL/GenBank/DDBJ whole genome shotgun (WGS) entry which is preliminary data.</text>
</comment>
<feature type="region of interest" description="Disordered" evidence="4">
    <location>
        <begin position="1908"/>
        <end position="1957"/>
    </location>
</feature>
<feature type="transmembrane region" description="Helical" evidence="5">
    <location>
        <begin position="2352"/>
        <end position="2374"/>
    </location>
</feature>
<evidence type="ECO:0000313" key="9">
    <source>
        <dbReference type="Proteomes" id="UP000562682"/>
    </source>
</evidence>
<feature type="repeat" description="ANK" evidence="3">
    <location>
        <begin position="1329"/>
        <end position="1361"/>
    </location>
</feature>
<accession>A0A8H6CUB4</accession>
<evidence type="ECO:0000313" key="8">
    <source>
        <dbReference type="EMBL" id="KAF5692443.1"/>
    </source>
</evidence>
<reference evidence="8 9" key="1">
    <citation type="submission" date="2020-05" db="EMBL/GenBank/DDBJ databases">
        <title>Identification and distribution of gene clusters putatively required for synthesis of sphingolipid metabolism inhibitors in phylogenetically diverse species of the filamentous fungus Fusarium.</title>
        <authorList>
            <person name="Kim H.-S."/>
            <person name="Busman M."/>
            <person name="Brown D.W."/>
            <person name="Divon H."/>
            <person name="Uhlig S."/>
            <person name="Proctor R.H."/>
        </authorList>
    </citation>
    <scope>NUCLEOTIDE SEQUENCE [LARGE SCALE GENOMIC DNA]</scope>
    <source>
        <strain evidence="8 9">NRRL 25311</strain>
    </source>
</reference>
<evidence type="ECO:0008006" key="10">
    <source>
        <dbReference type="Google" id="ProtNLM"/>
    </source>
</evidence>
<dbReference type="Pfam" id="PF25053">
    <property type="entry name" value="DUF7791"/>
    <property type="match status" value="1"/>
</dbReference>
<dbReference type="Pfam" id="PF13637">
    <property type="entry name" value="Ank_4"/>
    <property type="match status" value="1"/>
</dbReference>
<dbReference type="SUPFAM" id="SSF52540">
    <property type="entry name" value="P-loop containing nucleoside triphosphate hydrolases"/>
    <property type="match status" value="1"/>
</dbReference>
<keyword evidence="5" id="KW-0472">Membrane</keyword>
<feature type="compositionally biased region" description="Basic and acidic residues" evidence="4">
    <location>
        <begin position="2405"/>
        <end position="2421"/>
    </location>
</feature>
<feature type="repeat" description="ANK" evidence="3">
    <location>
        <begin position="1223"/>
        <end position="1245"/>
    </location>
</feature>
<dbReference type="InterPro" id="IPR056884">
    <property type="entry name" value="NPHP3-like_N"/>
</dbReference>
<feature type="compositionally biased region" description="Basic and acidic residues" evidence="4">
    <location>
        <begin position="1044"/>
        <end position="1065"/>
    </location>
</feature>
<keyword evidence="2 3" id="KW-0040">ANK repeat</keyword>
<keyword evidence="9" id="KW-1185">Reference proteome</keyword>
<evidence type="ECO:0000259" key="6">
    <source>
        <dbReference type="Pfam" id="PF24883"/>
    </source>
</evidence>
<evidence type="ECO:0000259" key="7">
    <source>
        <dbReference type="Pfam" id="PF25053"/>
    </source>
</evidence>
<dbReference type="PROSITE" id="PS50297">
    <property type="entry name" value="ANK_REP_REGION"/>
    <property type="match status" value="7"/>
</dbReference>
<dbReference type="Proteomes" id="UP000562682">
    <property type="component" value="Unassembled WGS sequence"/>
</dbReference>
<keyword evidence="5" id="KW-1133">Transmembrane helix</keyword>
<evidence type="ECO:0000256" key="2">
    <source>
        <dbReference type="ARBA" id="ARBA00023043"/>
    </source>
</evidence>
<dbReference type="SUPFAM" id="SSF48403">
    <property type="entry name" value="Ankyrin repeat"/>
    <property type="match status" value="2"/>
</dbReference>
<feature type="repeat" description="ANK" evidence="3">
    <location>
        <begin position="1399"/>
        <end position="1431"/>
    </location>
</feature>
<dbReference type="InterPro" id="IPR036770">
    <property type="entry name" value="Ankyrin_rpt-contain_sf"/>
</dbReference>
<dbReference type="GO" id="GO:0046873">
    <property type="term" value="F:metal ion transmembrane transporter activity"/>
    <property type="evidence" value="ECO:0007669"/>
    <property type="project" value="InterPro"/>
</dbReference>
<dbReference type="PANTHER" id="PTHR24123:SF33">
    <property type="entry name" value="PROTEIN HOS4"/>
    <property type="match status" value="1"/>
</dbReference>
<feature type="repeat" description="ANK" evidence="3">
    <location>
        <begin position="1190"/>
        <end position="1222"/>
    </location>
</feature>
<feature type="region of interest" description="Disordered" evidence="4">
    <location>
        <begin position="2401"/>
        <end position="2430"/>
    </location>
</feature>
<feature type="repeat" description="ANK" evidence="3">
    <location>
        <begin position="1362"/>
        <end position="1384"/>
    </location>
</feature>
<dbReference type="GO" id="GO:0016020">
    <property type="term" value="C:membrane"/>
    <property type="evidence" value="ECO:0007669"/>
    <property type="project" value="InterPro"/>
</dbReference>
<dbReference type="Pfam" id="PF12796">
    <property type="entry name" value="Ank_2"/>
    <property type="match status" value="4"/>
</dbReference>
<dbReference type="PROSITE" id="PS50088">
    <property type="entry name" value="ANK_REPEAT"/>
    <property type="match status" value="8"/>
</dbReference>
<sequence length="2459" mass="275877">MDPFTAIGLAGNILTFVDIGLRLVSQTKGIYDSKSNSTAENDSLSVMTTRFTTTMNDMRSKIPSGNLSKDEKALEELVTECSGISDELQNLLAELKAKKPNSIRSSMKAALRDWSKKKEKDDLQKRLESSRQQLDLLLSTMTRFESLERLNQLVKYGQSNEAEFTSLRRNIDALRSGLQAKILSREALEQIRNVVSLSDRATLKVRESCILTALRFELMDERYDDVAEAHDKTFEWIFASSNSDNNSDDDDHLLHSSNITSYKPMEESGARDNFVDWIKHGNGIFHISGKPGSGKSTLMKYLCRQEETKQYLDIWAADKSLVFGKFFFWNPGTTLQKSLRGLIRGLLYAILSNAPELIPLAFPKHWDVTLSKVAVTFDSSDDIMHAFTDLIRRDEVYRNHKLVFFIDGLDEFQGDHAALINELLRWTSTRPTGVKMCVSSREWPIFQEAFKTFACFRLHELTRSDVSRIVRDRLKKNNTYQKLADSYELAQFESNLVDRSDGVFLWLKLILQDIEDGLLSGDRLSQLQNKVNALPTELNDLFQHLLSSIHPCDRKEAYLILAVALECPPDWPIFRISFLEEYIENRDFAFSQRIKQLEEDQIIDRLERTRKKIYGKCKGLLEIQLVTYPRQSPSIDRTLKESVKFTHRSIIEFLESDQTKQKVAAELKGLDILDAICQTFLAHIQAVIMDKHYYQDRHGASNLDDHLAFPWGDLVHVLPPPSLDYDFCTLLGAYAAKNGATDSSRFTAFLDNVVEVAEDLFSHPAQFQFVDLNWIRSVLIYHTIQASFAVKMGLLTASYGISDYVLQTHLIGLDGVREHMALPMLLQAICQGAQYDNTAIHSISRGLTPIANAYLDLGCDPNGPSAVEGISCWHYMLMRCIFAHSRGPYVPVIASFLLHGANQRFWMKFDTRHRCKDEDDPPTVSIPVEFEWGENRQRLDYLDENSVMAAELDWPLRMFLRKGQVELSCKELLGMMFSQQKSDFEEAVDYILHWDTEILTNDQLHELKERLQPALGSWINSGGSEFVVIKMIDANQSVKAADSGVHDKDATVPKDPGDEVPRHSDGNGSPAHEGDESDEPQQPPLHKKLLEIAEAEQPTKAATLKEFKALLVKKASEINALDRDGKTVLHIAIEQGLTTEAQCIIDGKADIAIADSEGKQPLYLACEEGHTELVELLLSKGASINAASNRNETPLAVACQNGYTKIVNILLHHKADTKTSDEQNWTPLHLASLTNHKEAVKLLLEVDTSNINSTTAFSGWTPLAVAAYFGRKEVVSLLLKKNADVYITNRLKWTPLIAATTGNYPEVVRSILAHKSSWEKPYLEMRDDENNTSLHIAIKEGFYEIANQLVGDGADRAATDSQGMTPLHLASLHNHSKIVALLLSETSAPVVDVDAKADDGRTSLHLASLRGNELIVEALFQKKASIDARDKTGMTPLHLASGASAEDRCRSDRDPVSPGPSSDNDPEREEGNSEAKSEQYLQVVEFLLRNGADASIKASNGHTALHCAAESGDEARIGAILKEMKADEFSWRDWKDSPIHSALGGDDPLTAMKLLLAKQEMMKAPFWENDGRSQVIKEVFEHTELRDILPSVIGEVPKERQKLPKGSESWDVIQWAAYMRIPRELSELIDLARSDEEVNERVHEALWMTCDSIIAEGLESEASCESLIQVFVTLITNSTKTPQNTKVVKKASDHVENLISPAEAGDQQGGKKVNQRQEQLSTPKRHRGSTSVVIDRNISSTKGLKTEINRATKVPTIFSTLQDILKDPPFDLISRTYKDKSNYKLPVTGSTHEGIVGKAQATVVGFFKGETESGTIRRNRTVKNIVYGPGPTEVVREAIGSLNDMAKRYIMHFNSKLYAEGNLKLTWVHLPSTNMTWMNVRILVPPIVDHRENSTIWVVVPDKESHSRMMRPQSVIRPEEAGRGDSGTGQESKKDPTKAEAAVPESTGGEQKHHDDWNSAEKKYQFVPASALYMPYLAYSSHCGVVGGIKDTKLKKAHEAYEELLESYNGKNEQQHGSPTLDEWYYQFAQDDKEAIDDQRERNKNQVVSKYLKENEDGSRASKLHQWTVVRVNQLWIWTVADNWIITSTSSPLDDSPDALVDDILNLLSNQAEYGGSRAQPVSAAELVPVIVDHCIGSYDRRPNYAGRISIGQTFSHYINRIGRDETNLFNDFRTGSSDELQRKNVNSELRTHSPVAEKQVAEAAIADTKTDTVETKQPSLKPHDHDFGAAIQRAKNLCFYIKDVRDELSILKSVAGYQQIVQNGLGDKAVDESQLSSTYVLKNLKELDDIAERIQSAINTTLSLQQSEEATRQGKTVMTFTFATVLFLPLSFLSSLFALDVNTFQEAPAWVFYIIFFVSIGISAILGFSVFYWDNITSANKMLFDIVKRPFKVNSSPASLPSKFPEKEGTGGIETGRRDSAISIPSKSKDGELGIMSRFRGNRRKNYTDDLENRGARG</sequence>
<dbReference type="InterPro" id="IPR002110">
    <property type="entry name" value="Ankyrin_rpt"/>
</dbReference>
<feature type="repeat" description="ANK" evidence="3">
    <location>
        <begin position="1124"/>
        <end position="1156"/>
    </location>
</feature>
<dbReference type="InterPro" id="IPR002523">
    <property type="entry name" value="MgTranspt_CorA/ZnTranspt_ZntB"/>
</dbReference>
<dbReference type="SMART" id="SM00248">
    <property type="entry name" value="ANK"/>
    <property type="match status" value="11"/>
</dbReference>
<evidence type="ECO:0000256" key="5">
    <source>
        <dbReference type="SAM" id="Phobius"/>
    </source>
</evidence>
<evidence type="ECO:0000256" key="1">
    <source>
        <dbReference type="ARBA" id="ARBA00022737"/>
    </source>
</evidence>
<organism evidence="8 9">
    <name type="scientific">Fusarium denticulatum</name>
    <dbReference type="NCBI Taxonomy" id="48507"/>
    <lineage>
        <taxon>Eukaryota</taxon>
        <taxon>Fungi</taxon>
        <taxon>Dikarya</taxon>
        <taxon>Ascomycota</taxon>
        <taxon>Pezizomycotina</taxon>
        <taxon>Sordariomycetes</taxon>
        <taxon>Hypocreomycetidae</taxon>
        <taxon>Hypocreales</taxon>
        <taxon>Nectriaceae</taxon>
        <taxon>Fusarium</taxon>
        <taxon>Fusarium fujikuroi species complex</taxon>
    </lineage>
</organism>
<keyword evidence="1" id="KW-0677">Repeat</keyword>
<feature type="compositionally biased region" description="Basic and acidic residues" evidence="4">
    <location>
        <begin position="1445"/>
        <end position="1455"/>
    </location>
</feature>
<name>A0A8H6CUB4_9HYPO</name>
<dbReference type="InterPro" id="IPR027417">
    <property type="entry name" value="P-loop_NTPase"/>
</dbReference>
<dbReference type="Gene3D" id="1.25.40.20">
    <property type="entry name" value="Ankyrin repeat-containing domain"/>
    <property type="match status" value="4"/>
</dbReference>
<protein>
    <recommendedName>
        <fullName evidence="10">NACHT domain-containing protein</fullName>
    </recommendedName>
</protein>
<proteinExistence type="predicted"/>
<feature type="region of interest" description="Disordered" evidence="4">
    <location>
        <begin position="1434"/>
        <end position="1476"/>
    </location>
</feature>
<keyword evidence="5" id="KW-0812">Transmembrane</keyword>
<feature type="transmembrane region" description="Helical" evidence="5">
    <location>
        <begin position="2318"/>
        <end position="2340"/>
    </location>
</feature>
<dbReference type="Gene3D" id="1.20.58.340">
    <property type="entry name" value="Magnesium transport protein CorA, transmembrane region"/>
    <property type="match status" value="1"/>
</dbReference>
<feature type="region of interest" description="Disordered" evidence="4">
    <location>
        <begin position="1040"/>
        <end position="1083"/>
    </location>
</feature>
<dbReference type="EMBL" id="JAAOAK010000067">
    <property type="protein sequence ID" value="KAF5692443.1"/>
    <property type="molecule type" value="Genomic_DNA"/>
</dbReference>
<feature type="domain" description="DUF7791" evidence="7">
    <location>
        <begin position="548"/>
        <end position="687"/>
    </location>
</feature>
<evidence type="ECO:0000256" key="4">
    <source>
        <dbReference type="SAM" id="MobiDB-lite"/>
    </source>
</evidence>